<reference evidence="5" key="1">
    <citation type="submission" date="2016-10" db="EMBL/GenBank/DDBJ databases">
        <authorList>
            <person name="Varghese N."/>
            <person name="Submissions S."/>
        </authorList>
    </citation>
    <scope>NUCLEOTIDE SEQUENCE [LARGE SCALE GENOMIC DNA]</scope>
    <source>
        <strain evidence="5">GAS369</strain>
    </source>
</reference>
<evidence type="ECO:0000256" key="1">
    <source>
        <dbReference type="ARBA" id="ARBA00022679"/>
    </source>
</evidence>
<accession>A0A1H2AE76</accession>
<feature type="domain" description="N-acetyltransferase" evidence="3">
    <location>
        <begin position="2"/>
        <end position="138"/>
    </location>
</feature>
<protein>
    <submittedName>
        <fullName evidence="4">Acetyltransferase, GNAT family</fullName>
    </submittedName>
</protein>
<dbReference type="GO" id="GO:0016747">
    <property type="term" value="F:acyltransferase activity, transferring groups other than amino-acyl groups"/>
    <property type="evidence" value="ECO:0007669"/>
    <property type="project" value="InterPro"/>
</dbReference>
<evidence type="ECO:0000313" key="5">
    <source>
        <dbReference type="Proteomes" id="UP000243904"/>
    </source>
</evidence>
<dbReference type="InterPro" id="IPR000182">
    <property type="entry name" value="GNAT_dom"/>
</dbReference>
<dbReference type="InterPro" id="IPR016181">
    <property type="entry name" value="Acyl_CoA_acyltransferase"/>
</dbReference>
<dbReference type="PANTHER" id="PTHR43877">
    <property type="entry name" value="AMINOALKYLPHOSPHONATE N-ACETYLTRANSFERASE-RELATED-RELATED"/>
    <property type="match status" value="1"/>
</dbReference>
<sequence length="138" mass="14952">MFSIVTYTDGHFDGVDALWREAFPNDTAWNVAKTSIPEKLKVQPDLLLVAVESGSVVGSIMAGYDGHRGWISRIAVGKSSQRQGIGEALIQEAERRLAALGCIKVNLQVVASNAAVLGFYQSLGYGVEERISMSKRLP</sequence>
<dbReference type="SUPFAM" id="SSF55729">
    <property type="entry name" value="Acyl-CoA N-acyltransferases (Nat)"/>
    <property type="match status" value="1"/>
</dbReference>
<dbReference type="PANTHER" id="PTHR43877:SF2">
    <property type="entry name" value="AMINOALKYLPHOSPHONATE N-ACETYLTRANSFERASE-RELATED"/>
    <property type="match status" value="1"/>
</dbReference>
<organism evidence="4 5">
    <name type="scientific">Bradyrhizobium canariense</name>
    <dbReference type="NCBI Taxonomy" id="255045"/>
    <lineage>
        <taxon>Bacteria</taxon>
        <taxon>Pseudomonadati</taxon>
        <taxon>Pseudomonadota</taxon>
        <taxon>Alphaproteobacteria</taxon>
        <taxon>Hyphomicrobiales</taxon>
        <taxon>Nitrobacteraceae</taxon>
        <taxon>Bradyrhizobium</taxon>
    </lineage>
</organism>
<dbReference type="Gene3D" id="3.40.630.30">
    <property type="match status" value="1"/>
</dbReference>
<proteinExistence type="predicted"/>
<dbReference type="InterPro" id="IPR050832">
    <property type="entry name" value="Bact_Acetyltransf"/>
</dbReference>
<keyword evidence="1 4" id="KW-0808">Transferase</keyword>
<dbReference type="PROSITE" id="PS51186">
    <property type="entry name" value="GNAT"/>
    <property type="match status" value="1"/>
</dbReference>
<dbReference type="Proteomes" id="UP000243904">
    <property type="component" value="Chromosome I"/>
</dbReference>
<dbReference type="AlphaFoldDB" id="A0A1H2AE76"/>
<keyword evidence="5" id="KW-1185">Reference proteome</keyword>
<keyword evidence="2" id="KW-0012">Acyltransferase</keyword>
<dbReference type="Pfam" id="PF00583">
    <property type="entry name" value="Acetyltransf_1"/>
    <property type="match status" value="1"/>
</dbReference>
<evidence type="ECO:0000313" key="4">
    <source>
        <dbReference type="EMBL" id="SDT44305.1"/>
    </source>
</evidence>
<dbReference type="CDD" id="cd04301">
    <property type="entry name" value="NAT_SF"/>
    <property type="match status" value="1"/>
</dbReference>
<evidence type="ECO:0000259" key="3">
    <source>
        <dbReference type="PROSITE" id="PS51186"/>
    </source>
</evidence>
<gene>
    <name evidence="4" type="ORF">SAMN05444158_6096</name>
</gene>
<name>A0A1H2AE76_9BRAD</name>
<dbReference type="NCBIfam" id="NF002959">
    <property type="entry name" value="PRK03624.1"/>
    <property type="match status" value="1"/>
</dbReference>
<dbReference type="EMBL" id="LT629750">
    <property type="protein sequence ID" value="SDT44305.1"/>
    <property type="molecule type" value="Genomic_DNA"/>
</dbReference>
<evidence type="ECO:0000256" key="2">
    <source>
        <dbReference type="ARBA" id="ARBA00023315"/>
    </source>
</evidence>